<dbReference type="KEGG" id="mff:MFFC18_09000"/>
<feature type="transmembrane region" description="Helical" evidence="1">
    <location>
        <begin position="251"/>
        <end position="272"/>
    </location>
</feature>
<dbReference type="Proteomes" id="UP000322214">
    <property type="component" value="Chromosome"/>
</dbReference>
<evidence type="ECO:0000313" key="2">
    <source>
        <dbReference type="EMBL" id="QEG21048.1"/>
    </source>
</evidence>
<organism evidence="2 3">
    <name type="scientific">Mariniblastus fucicola</name>
    <dbReference type="NCBI Taxonomy" id="980251"/>
    <lineage>
        <taxon>Bacteria</taxon>
        <taxon>Pseudomonadati</taxon>
        <taxon>Planctomycetota</taxon>
        <taxon>Planctomycetia</taxon>
        <taxon>Pirellulales</taxon>
        <taxon>Pirellulaceae</taxon>
        <taxon>Mariniblastus</taxon>
    </lineage>
</organism>
<keyword evidence="3" id="KW-1185">Reference proteome</keyword>
<evidence type="ECO:0008006" key="4">
    <source>
        <dbReference type="Google" id="ProtNLM"/>
    </source>
</evidence>
<keyword evidence="1" id="KW-1133">Transmembrane helix</keyword>
<evidence type="ECO:0000256" key="1">
    <source>
        <dbReference type="SAM" id="Phobius"/>
    </source>
</evidence>
<keyword evidence="1" id="KW-0812">Transmembrane</keyword>
<dbReference type="OrthoDB" id="258397at2"/>
<feature type="transmembrane region" description="Helical" evidence="1">
    <location>
        <begin position="92"/>
        <end position="110"/>
    </location>
</feature>
<gene>
    <name evidence="2" type="ORF">MFFC18_09000</name>
</gene>
<accession>A0A5B9P3R3</accession>
<evidence type="ECO:0000313" key="3">
    <source>
        <dbReference type="Proteomes" id="UP000322214"/>
    </source>
</evidence>
<protein>
    <recommendedName>
        <fullName evidence="4">Peptidase family M48</fullName>
    </recommendedName>
</protein>
<dbReference type="RefSeq" id="WP_075081920.1">
    <property type="nucleotide sequence ID" value="NZ_CP042912.1"/>
</dbReference>
<reference evidence="2 3" key="1">
    <citation type="submission" date="2019-08" db="EMBL/GenBank/DDBJ databases">
        <title>Deep-cultivation of Planctomycetes and their phenomic and genomic characterization uncovers novel biology.</title>
        <authorList>
            <person name="Wiegand S."/>
            <person name="Jogler M."/>
            <person name="Boedeker C."/>
            <person name="Pinto D."/>
            <person name="Vollmers J."/>
            <person name="Rivas-Marin E."/>
            <person name="Kohn T."/>
            <person name="Peeters S.H."/>
            <person name="Heuer A."/>
            <person name="Rast P."/>
            <person name="Oberbeckmann S."/>
            <person name="Bunk B."/>
            <person name="Jeske O."/>
            <person name="Meyerdierks A."/>
            <person name="Storesund J.E."/>
            <person name="Kallscheuer N."/>
            <person name="Luecker S."/>
            <person name="Lage O.M."/>
            <person name="Pohl T."/>
            <person name="Merkel B.J."/>
            <person name="Hornburger P."/>
            <person name="Mueller R.-W."/>
            <person name="Bruemmer F."/>
            <person name="Labrenz M."/>
            <person name="Spormann A.M."/>
            <person name="Op den Camp H."/>
            <person name="Overmann J."/>
            <person name="Amann R."/>
            <person name="Jetten M.S.M."/>
            <person name="Mascher T."/>
            <person name="Medema M.H."/>
            <person name="Devos D.P."/>
            <person name="Kaster A.-K."/>
            <person name="Ovreas L."/>
            <person name="Rohde M."/>
            <person name="Galperin M.Y."/>
            <person name="Jogler C."/>
        </authorList>
    </citation>
    <scope>NUCLEOTIDE SEQUENCE [LARGE SCALE GENOMIC DNA]</scope>
    <source>
        <strain evidence="2 3">FC18</strain>
    </source>
</reference>
<feature type="transmembrane region" description="Helical" evidence="1">
    <location>
        <begin position="116"/>
        <end position="133"/>
    </location>
</feature>
<dbReference type="EMBL" id="CP042912">
    <property type="protein sequence ID" value="QEG21048.1"/>
    <property type="molecule type" value="Genomic_DNA"/>
</dbReference>
<dbReference type="AlphaFoldDB" id="A0A5B9P3R3"/>
<sequence length="380" mass="41815">MSYARSRLLLGVTGVGSLVTISFAALLSGLPQRFMSGEEIYGVSEFLQLAIVTGMFILWLMPLDFLGGFLLPNMFQRSSQSFQSWFRKYVRAVASQGLLFLVFGSLIIFFSQIFGWLGGLMAISFAIAGCFFVRNRLLLNRQTDSESSSEKLVEAIGLIQSWQVFVPRTVVVEHGDIGFTGGIVGLGEDVKIVIPHAWLEFDTEQLATAIARRAAAIDSGSYSRGLMLAFAWNVGGFLLCSLLPGAGLTSVAGLVTTVCGFTLWSFLGLLILPTVSRNASLQIDRQLMQQGMPVQLIVNTASELDQLQDGEPERPRWIETIFHPVPSVASRERDQPVRGIAAWNVARTTLFFSWACLGFLSRSVHCNVGRPELWTMLPTD</sequence>
<proteinExistence type="predicted"/>
<feature type="transmembrane region" description="Helical" evidence="1">
    <location>
        <begin position="48"/>
        <end position="71"/>
    </location>
</feature>
<name>A0A5B9P3R3_9BACT</name>
<feature type="transmembrane region" description="Helical" evidence="1">
    <location>
        <begin position="226"/>
        <end position="245"/>
    </location>
</feature>
<keyword evidence="1" id="KW-0472">Membrane</keyword>